<organism evidence="1">
    <name type="scientific">viral metagenome</name>
    <dbReference type="NCBI Taxonomy" id="1070528"/>
    <lineage>
        <taxon>unclassified sequences</taxon>
        <taxon>metagenomes</taxon>
        <taxon>organismal metagenomes</taxon>
    </lineage>
</organism>
<sequence length="222" mass="23225">MTNYVVSNAFNLWSISASSSGDGKAAIVDRGRAFYAGDGNANTLLSLAPGSQIGQHHGTRVRIPSNVLSFGGATGILTSAPGYPTNNFGTMTAGSYVMKRVTTTLAGVANTFLRSGSSYLSGRRSINKLEAVRTWQVAKAIRAGNWNVFTGKFSSALNATEDAYTPSANNVYSAFDQQAGLGATSGTLDDAANPTRAIPGELIIHQGSGAPFRANYSARTTW</sequence>
<proteinExistence type="predicted"/>
<gene>
    <name evidence="1" type="ORF">MM415B03258_0010</name>
</gene>
<dbReference type="EMBL" id="MT143013">
    <property type="protein sequence ID" value="QJA91789.1"/>
    <property type="molecule type" value="Genomic_DNA"/>
</dbReference>
<protein>
    <submittedName>
        <fullName evidence="1">Uncharacterized protein</fullName>
    </submittedName>
</protein>
<name>A0A6M3LBR8_9ZZZZ</name>
<accession>A0A6M3LBR8</accession>
<reference evidence="1" key="1">
    <citation type="submission" date="2020-03" db="EMBL/GenBank/DDBJ databases">
        <title>The deep terrestrial virosphere.</title>
        <authorList>
            <person name="Holmfeldt K."/>
            <person name="Nilsson E."/>
            <person name="Simone D."/>
            <person name="Lopez-Fernandez M."/>
            <person name="Wu X."/>
            <person name="de Brujin I."/>
            <person name="Lundin D."/>
            <person name="Andersson A."/>
            <person name="Bertilsson S."/>
            <person name="Dopson M."/>
        </authorList>
    </citation>
    <scope>NUCLEOTIDE SEQUENCE</scope>
    <source>
        <strain evidence="1">MM415B03258</strain>
    </source>
</reference>
<evidence type="ECO:0000313" key="1">
    <source>
        <dbReference type="EMBL" id="QJA91789.1"/>
    </source>
</evidence>
<dbReference type="AlphaFoldDB" id="A0A6M3LBR8"/>